<dbReference type="EMBL" id="GHJT01000834">
    <property type="protein sequence ID" value="MOY34805.1"/>
    <property type="molecule type" value="Transcribed_RNA"/>
</dbReference>
<keyword evidence="1" id="KW-0732">Signal</keyword>
<evidence type="ECO:0000256" key="1">
    <source>
        <dbReference type="SAM" id="SignalP"/>
    </source>
</evidence>
<feature type="signal peptide" evidence="1">
    <location>
        <begin position="1"/>
        <end position="16"/>
    </location>
</feature>
<dbReference type="AlphaFoldDB" id="A0A4D5RCH0"/>
<sequence length="70" mass="8186">MKRGCFFFFLFHFIVSLPQKKKKPHFILCIALYHYNSCTLPQTSFEAKCACHTFPNPELCSSLGKLLVWQ</sequence>
<feature type="chain" id="PRO_5020028115" evidence="1">
    <location>
        <begin position="17"/>
        <end position="70"/>
    </location>
</feature>
<organism evidence="2">
    <name type="scientific">Ixodes scapularis</name>
    <name type="common">Black-legged tick</name>
    <name type="synonym">Deer tick</name>
    <dbReference type="NCBI Taxonomy" id="6945"/>
    <lineage>
        <taxon>Eukaryota</taxon>
        <taxon>Metazoa</taxon>
        <taxon>Ecdysozoa</taxon>
        <taxon>Arthropoda</taxon>
        <taxon>Chelicerata</taxon>
        <taxon>Arachnida</taxon>
        <taxon>Acari</taxon>
        <taxon>Parasitiformes</taxon>
        <taxon>Ixodida</taxon>
        <taxon>Ixodoidea</taxon>
        <taxon>Ixodidae</taxon>
        <taxon>Ixodinae</taxon>
        <taxon>Ixodes</taxon>
    </lineage>
</organism>
<protein>
    <submittedName>
        <fullName evidence="2">Putative secreted protein</fullName>
    </submittedName>
</protein>
<reference evidence="2" key="1">
    <citation type="submission" date="2019-04" db="EMBL/GenBank/DDBJ databases">
        <title>An insight into the mialome of Ixodes scapularis.</title>
        <authorList>
            <person name="Ribeiro J.M."/>
            <person name="Mather T.N."/>
            <person name="Karim S."/>
        </authorList>
    </citation>
    <scope>NUCLEOTIDE SEQUENCE</scope>
</reference>
<accession>A0A4D5RCH0</accession>
<evidence type="ECO:0000313" key="2">
    <source>
        <dbReference type="EMBL" id="MOY34805.1"/>
    </source>
</evidence>
<name>A0A4D5RCH0_IXOSC</name>
<proteinExistence type="predicted"/>